<evidence type="ECO:0000313" key="2">
    <source>
        <dbReference type="EMBL" id="KIU26935.1"/>
    </source>
</evidence>
<dbReference type="EMBL" id="JXTP01000057">
    <property type="protein sequence ID" value="KIU26935.1"/>
    <property type="molecule type" value="Genomic_DNA"/>
</dbReference>
<dbReference type="Proteomes" id="UP000033203">
    <property type="component" value="Unassembled WGS sequence"/>
</dbReference>
<dbReference type="PATRIC" id="fig|1549858.7.peg.1732"/>
<organism evidence="2 3">
    <name type="scientific">Sphingomonas melonis</name>
    <dbReference type="NCBI Taxonomy" id="152682"/>
    <lineage>
        <taxon>Bacteria</taxon>
        <taxon>Pseudomonadati</taxon>
        <taxon>Pseudomonadota</taxon>
        <taxon>Alphaproteobacteria</taxon>
        <taxon>Sphingomonadales</taxon>
        <taxon>Sphingomonadaceae</taxon>
        <taxon>Sphingomonas</taxon>
    </lineage>
</organism>
<keyword evidence="1" id="KW-0812">Transmembrane</keyword>
<accession>A0A0D1M4L0</accession>
<sequence>MPRESLIMFAVAAVLGLAGLWLLLQLRTPQGPARVYVYRMAGIMMVAGGIVLGFSAYAMWQWSAQP</sequence>
<reference evidence="2 3" key="1">
    <citation type="submission" date="2015-01" db="EMBL/GenBank/DDBJ databases">
        <title>Genome of Sphingomonas taxi strain 30a.</title>
        <authorList>
            <person name="Eevers N."/>
            <person name="Van Hamme J."/>
            <person name="Bottos E."/>
            <person name="Weyens N."/>
            <person name="Vangronsveld J."/>
        </authorList>
    </citation>
    <scope>NUCLEOTIDE SEQUENCE [LARGE SCALE GENOMIC DNA]</scope>
    <source>
        <strain evidence="2 3">30a</strain>
    </source>
</reference>
<keyword evidence="1" id="KW-1133">Transmembrane helix</keyword>
<evidence type="ECO:0000256" key="1">
    <source>
        <dbReference type="SAM" id="Phobius"/>
    </source>
</evidence>
<evidence type="ECO:0000313" key="3">
    <source>
        <dbReference type="Proteomes" id="UP000033203"/>
    </source>
</evidence>
<feature type="transmembrane region" description="Helical" evidence="1">
    <location>
        <begin position="6"/>
        <end position="24"/>
    </location>
</feature>
<dbReference type="AlphaFoldDB" id="A0A0D1M4L0"/>
<gene>
    <name evidence="2" type="ORF">SR41_12060</name>
</gene>
<proteinExistence type="predicted"/>
<name>A0A0D1M4L0_9SPHN</name>
<comment type="caution">
    <text evidence="2">The sequence shown here is derived from an EMBL/GenBank/DDBJ whole genome shotgun (WGS) entry which is preliminary data.</text>
</comment>
<protein>
    <submittedName>
        <fullName evidence="2">Uncharacterized protein</fullName>
    </submittedName>
</protein>
<feature type="transmembrane region" description="Helical" evidence="1">
    <location>
        <begin position="36"/>
        <end position="60"/>
    </location>
</feature>
<keyword evidence="1" id="KW-0472">Membrane</keyword>